<evidence type="ECO:0000256" key="7">
    <source>
        <dbReference type="ARBA" id="ARBA00023306"/>
    </source>
</evidence>
<keyword evidence="9" id="KW-0539">Nucleus</keyword>
<keyword evidence="5 9" id="KW-0995">Kinetochore</keyword>
<keyword evidence="7 9" id="KW-0131">Cell cycle</keyword>
<evidence type="ECO:0000256" key="2">
    <source>
        <dbReference type="ARBA" id="ARBA00022454"/>
    </source>
</evidence>
<reference evidence="13 14" key="1">
    <citation type="submission" date="2021-08" db="EMBL/GenBank/DDBJ databases">
        <title>Draft Genome Sequence of Phanerochaete sordida strain YK-624.</title>
        <authorList>
            <person name="Mori T."/>
            <person name="Dohra H."/>
            <person name="Suzuki T."/>
            <person name="Kawagishi H."/>
            <person name="Hirai H."/>
        </authorList>
    </citation>
    <scope>NUCLEOTIDE SEQUENCE [LARGE SCALE GENOMIC DNA]</scope>
    <source>
        <strain evidence="13 14">YK-624</strain>
    </source>
</reference>
<dbReference type="GO" id="GO:0051301">
    <property type="term" value="P:cell division"/>
    <property type="evidence" value="ECO:0007669"/>
    <property type="project" value="UniProtKB-UniRule"/>
</dbReference>
<feature type="domain" description="Chromosome segregation protein Spc25 C-terminal" evidence="12">
    <location>
        <begin position="169"/>
        <end position="202"/>
    </location>
</feature>
<feature type="compositionally biased region" description="Low complexity" evidence="11">
    <location>
        <begin position="276"/>
        <end position="298"/>
    </location>
</feature>
<dbReference type="Proteomes" id="UP000703269">
    <property type="component" value="Unassembled WGS sequence"/>
</dbReference>
<gene>
    <name evidence="13" type="ORF">PsYK624_137600</name>
</gene>
<dbReference type="Pfam" id="PF08234">
    <property type="entry name" value="Spindle_Spc25"/>
    <property type="match status" value="1"/>
</dbReference>
<proteinExistence type="inferred from homology"/>
<evidence type="ECO:0000256" key="10">
    <source>
        <dbReference type="SAM" id="Coils"/>
    </source>
</evidence>
<dbReference type="Gene3D" id="3.30.457.50">
    <property type="entry name" value="Chromosome segregation protein Spc25"/>
    <property type="match status" value="1"/>
</dbReference>
<evidence type="ECO:0000313" key="13">
    <source>
        <dbReference type="EMBL" id="GJE97539.1"/>
    </source>
</evidence>
<name>A0A9P3LKB6_9APHY</name>
<evidence type="ECO:0000256" key="3">
    <source>
        <dbReference type="ARBA" id="ARBA00022618"/>
    </source>
</evidence>
<dbReference type="CDD" id="cd23784">
    <property type="entry name" value="RWD_Spc25"/>
    <property type="match status" value="1"/>
</dbReference>
<keyword evidence="3 9" id="KW-0132">Cell division</keyword>
<dbReference type="InterPro" id="IPR013255">
    <property type="entry name" value="Spc25_C"/>
</dbReference>
<evidence type="ECO:0000256" key="6">
    <source>
        <dbReference type="ARBA" id="ARBA00023054"/>
    </source>
</evidence>
<feature type="region of interest" description="Disordered" evidence="11">
    <location>
        <begin position="274"/>
        <end position="309"/>
    </location>
</feature>
<evidence type="ECO:0000256" key="4">
    <source>
        <dbReference type="ARBA" id="ARBA00022776"/>
    </source>
</evidence>
<keyword evidence="8 9" id="KW-0137">Centromere</keyword>
<evidence type="ECO:0000256" key="9">
    <source>
        <dbReference type="RuleBase" id="RU367150"/>
    </source>
</evidence>
<sequence>MARALRVPKLDLASILAQQNPQIDLRLDAYESSTRSFLKAVSAYAQNAQAEITRWKTTHVAGKKRIAEKTQNETHACKVRELELIAELEKEHEERKEAELAVAAFERQLASIKDQCALLDAEIEQRRAVVNNLHREREREHALLNTHASRTSSELTECEFRLCSVVEGIDKDTILVRFTHIDPADQQREFSVVVDVSADIYRSSLARLWRICPAHLDGLNRVPLLLCLRVPVAAHISSAWTSLMGRKSRAKCQNLCRRPFGLRGASCYYCGGGGAPASSRRAAGAPPRRPTTRGTPPRRGARPPPPECP</sequence>
<keyword evidence="14" id="KW-1185">Reference proteome</keyword>
<evidence type="ECO:0000259" key="12">
    <source>
        <dbReference type="Pfam" id="PF08234"/>
    </source>
</evidence>
<dbReference type="AlphaFoldDB" id="A0A9P3LKB6"/>
<accession>A0A9P3LKB6</accession>
<organism evidence="13 14">
    <name type="scientific">Phanerochaete sordida</name>
    <dbReference type="NCBI Taxonomy" id="48140"/>
    <lineage>
        <taxon>Eukaryota</taxon>
        <taxon>Fungi</taxon>
        <taxon>Dikarya</taxon>
        <taxon>Basidiomycota</taxon>
        <taxon>Agaricomycotina</taxon>
        <taxon>Agaricomycetes</taxon>
        <taxon>Polyporales</taxon>
        <taxon>Phanerochaetaceae</taxon>
        <taxon>Phanerochaete</taxon>
    </lineage>
</organism>
<comment type="subunit">
    <text evidence="9">Component of the NDC80 complex.</text>
</comment>
<protein>
    <recommendedName>
        <fullName evidence="9">Kinetochore protein SPC25</fullName>
    </recommendedName>
</protein>
<evidence type="ECO:0000256" key="11">
    <source>
        <dbReference type="SAM" id="MobiDB-lite"/>
    </source>
</evidence>
<dbReference type="OrthoDB" id="4056921at2759"/>
<keyword evidence="6 10" id="KW-0175">Coiled coil</keyword>
<dbReference type="GO" id="GO:0007059">
    <property type="term" value="P:chromosome segregation"/>
    <property type="evidence" value="ECO:0007669"/>
    <property type="project" value="InterPro"/>
</dbReference>
<comment type="similarity">
    <text evidence="1 9">Belongs to the SPC25 family.</text>
</comment>
<keyword evidence="2 9" id="KW-0158">Chromosome</keyword>
<evidence type="ECO:0000256" key="8">
    <source>
        <dbReference type="ARBA" id="ARBA00023328"/>
    </source>
</evidence>
<dbReference type="GO" id="GO:0005634">
    <property type="term" value="C:nucleus"/>
    <property type="evidence" value="ECO:0007669"/>
    <property type="project" value="UniProtKB-SubCell"/>
</dbReference>
<comment type="function">
    <text evidence="9">Acts as a component of the essential kinetochore-associated NDC80 complex, which is required for chromosome segregation and spindle checkpoint activity.</text>
</comment>
<comment type="caution">
    <text evidence="13">The sequence shown here is derived from an EMBL/GenBank/DDBJ whole genome shotgun (WGS) entry which is preliminary data.</text>
</comment>
<dbReference type="GO" id="GO:0031262">
    <property type="term" value="C:Ndc80 complex"/>
    <property type="evidence" value="ECO:0007669"/>
    <property type="project" value="InterPro"/>
</dbReference>
<feature type="coiled-coil region" evidence="10">
    <location>
        <begin position="88"/>
        <end position="122"/>
    </location>
</feature>
<comment type="subcellular location">
    <subcellularLocation>
        <location evidence="9">Nucleus</location>
    </subcellularLocation>
    <subcellularLocation>
        <location evidence="9">Chromosome</location>
        <location evidence="9">Centromere</location>
        <location evidence="9">Kinetochore</location>
    </subcellularLocation>
</comment>
<keyword evidence="4 9" id="KW-0498">Mitosis</keyword>
<evidence type="ECO:0000256" key="1">
    <source>
        <dbReference type="ARBA" id="ARBA00006379"/>
    </source>
</evidence>
<evidence type="ECO:0000256" key="5">
    <source>
        <dbReference type="ARBA" id="ARBA00022838"/>
    </source>
</evidence>
<dbReference type="EMBL" id="BPQB01000073">
    <property type="protein sequence ID" value="GJE97539.1"/>
    <property type="molecule type" value="Genomic_DNA"/>
</dbReference>
<evidence type="ECO:0000313" key="14">
    <source>
        <dbReference type="Proteomes" id="UP000703269"/>
    </source>
</evidence>